<dbReference type="EMBL" id="CM017701">
    <property type="protein sequence ID" value="TYG82695.1"/>
    <property type="molecule type" value="Genomic_DNA"/>
</dbReference>
<dbReference type="AlphaFoldDB" id="A0A5D2DNR9"/>
<dbReference type="Proteomes" id="UP000323506">
    <property type="component" value="Chromosome D01"/>
</dbReference>
<evidence type="ECO:0000313" key="1">
    <source>
        <dbReference type="EMBL" id="TYG82695.1"/>
    </source>
</evidence>
<protein>
    <submittedName>
        <fullName evidence="1">Uncharacterized protein</fullName>
    </submittedName>
</protein>
<organism evidence="1 2">
    <name type="scientific">Gossypium darwinii</name>
    <name type="common">Darwin's cotton</name>
    <name type="synonym">Gossypium barbadense var. darwinii</name>
    <dbReference type="NCBI Taxonomy" id="34276"/>
    <lineage>
        <taxon>Eukaryota</taxon>
        <taxon>Viridiplantae</taxon>
        <taxon>Streptophyta</taxon>
        <taxon>Embryophyta</taxon>
        <taxon>Tracheophyta</taxon>
        <taxon>Spermatophyta</taxon>
        <taxon>Magnoliopsida</taxon>
        <taxon>eudicotyledons</taxon>
        <taxon>Gunneridae</taxon>
        <taxon>Pentapetalae</taxon>
        <taxon>rosids</taxon>
        <taxon>malvids</taxon>
        <taxon>Malvales</taxon>
        <taxon>Malvaceae</taxon>
        <taxon>Malvoideae</taxon>
        <taxon>Gossypium</taxon>
    </lineage>
</organism>
<keyword evidence="2" id="KW-1185">Reference proteome</keyword>
<evidence type="ECO:0000313" key="2">
    <source>
        <dbReference type="Proteomes" id="UP000323506"/>
    </source>
</evidence>
<name>A0A5D2DNR9_GOSDA</name>
<proteinExistence type="predicted"/>
<reference evidence="1 2" key="1">
    <citation type="submission" date="2019-06" db="EMBL/GenBank/DDBJ databases">
        <title>WGS assembly of Gossypium darwinii.</title>
        <authorList>
            <person name="Chen Z.J."/>
            <person name="Sreedasyam A."/>
            <person name="Ando A."/>
            <person name="Song Q."/>
            <person name="De L."/>
            <person name="Hulse-Kemp A."/>
            <person name="Ding M."/>
            <person name="Ye W."/>
            <person name="Kirkbride R."/>
            <person name="Jenkins J."/>
            <person name="Plott C."/>
            <person name="Lovell J."/>
            <person name="Lin Y.-M."/>
            <person name="Vaughn R."/>
            <person name="Liu B."/>
            <person name="Li W."/>
            <person name="Simpson S."/>
            <person name="Scheffler B."/>
            <person name="Saski C."/>
            <person name="Grover C."/>
            <person name="Hu G."/>
            <person name="Conover J."/>
            <person name="Carlson J."/>
            <person name="Shu S."/>
            <person name="Boston L."/>
            <person name="Williams M."/>
            <person name="Peterson D."/>
            <person name="Mcgee K."/>
            <person name="Jones D."/>
            <person name="Wendel J."/>
            <person name="Stelly D."/>
            <person name="Grimwood J."/>
            <person name="Schmutz J."/>
        </authorList>
    </citation>
    <scope>NUCLEOTIDE SEQUENCE [LARGE SCALE GENOMIC DNA]</scope>
    <source>
        <strain evidence="1">1808015.09</strain>
    </source>
</reference>
<accession>A0A5D2DNR9</accession>
<sequence>MAHKKLPTEKITITIQSVPLNHNARFTMITNMHRTEVPLNQAMALEKGTRANKNTKYLVAYSDLEGPRDISVWKMASEVPSTTPTAMIAGWSSHCQLERRKTQSQIAIS</sequence>
<gene>
    <name evidence="1" type="ORF">ES288_D01G110200v1</name>
</gene>